<dbReference type="InterPro" id="IPR014942">
    <property type="entry name" value="AbiEii"/>
</dbReference>
<sequence length="353" mass="40698">MIDKEVSHSLEWLNKFSQLNNGADKILVEKTVRALTLLEGLVESKLNFIFKGGTALMLMQQNNPKRLSIDIDIIIPKVSDSLLETLKQVSENQGFIRVEGQERKTEINITKEHFKFFYIPTHLTNQSEDYILLDILYEENPYQKIVETPFNSPFLFQVGEVQTVKTPSFEDILGDKMTAFAPNTTGIPYYKGKFSKSMEIIKQLYDVANLLESINDLSIVRKTFKRLAEIESQYRQLEITHNDVLQDTYQTCLCLALRGADGIGNFEELLSGIKKVSRFMFSENFSYEKVVVMTGKIAYLTRLVANDETEVNLFKGANTVKDLTIVQPHNTKLNKLKKQYPEAFWYWWLATKN</sequence>
<reference evidence="2 3" key="1">
    <citation type="submission" date="2018-05" db="EMBL/GenBank/DDBJ databases">
        <title>Genomic Encyclopedia of Archaeal and Bacterial Type Strains, Phase II (KMG-II): from individual species to whole genera.</title>
        <authorList>
            <person name="Goeker M."/>
        </authorList>
    </citation>
    <scope>NUCLEOTIDE SEQUENCE [LARGE SCALE GENOMIC DNA]</scope>
    <source>
        <strain evidence="2 3">DSM 22214</strain>
    </source>
</reference>
<evidence type="ECO:0000313" key="2">
    <source>
        <dbReference type="EMBL" id="PWK17184.1"/>
    </source>
</evidence>
<feature type="coiled-coil region" evidence="1">
    <location>
        <begin position="220"/>
        <end position="247"/>
    </location>
</feature>
<dbReference type="EMBL" id="QGGO01000037">
    <property type="protein sequence ID" value="PWK17184.1"/>
    <property type="molecule type" value="Genomic_DNA"/>
</dbReference>
<accession>A0A316DGD3</accession>
<evidence type="ECO:0000256" key="1">
    <source>
        <dbReference type="SAM" id="Coils"/>
    </source>
</evidence>
<dbReference type="RefSeq" id="WP_109745123.1">
    <property type="nucleotide sequence ID" value="NZ_QGGO01000037.1"/>
</dbReference>
<comment type="caution">
    <text evidence="2">The sequence shown here is derived from an EMBL/GenBank/DDBJ whole genome shotgun (WGS) entry which is preliminary data.</text>
</comment>
<dbReference type="AlphaFoldDB" id="A0A316DGD3"/>
<gene>
    <name evidence="2" type="ORF">LV89_04470</name>
</gene>
<evidence type="ECO:0000313" key="3">
    <source>
        <dbReference type="Proteomes" id="UP000245489"/>
    </source>
</evidence>
<dbReference type="GO" id="GO:0016740">
    <property type="term" value="F:transferase activity"/>
    <property type="evidence" value="ECO:0007669"/>
    <property type="project" value="UniProtKB-KW"/>
</dbReference>
<dbReference type="Gene3D" id="3.10.450.620">
    <property type="entry name" value="JHP933, nucleotidyltransferase-like core domain"/>
    <property type="match status" value="1"/>
</dbReference>
<proteinExistence type="predicted"/>
<organism evidence="2 3">
    <name type="scientific">Arcicella aurantiaca</name>
    <dbReference type="NCBI Taxonomy" id="591202"/>
    <lineage>
        <taxon>Bacteria</taxon>
        <taxon>Pseudomonadati</taxon>
        <taxon>Bacteroidota</taxon>
        <taxon>Cytophagia</taxon>
        <taxon>Cytophagales</taxon>
        <taxon>Flectobacillaceae</taxon>
        <taxon>Arcicella</taxon>
    </lineage>
</organism>
<keyword evidence="2" id="KW-0808">Transferase</keyword>
<keyword evidence="3" id="KW-1185">Reference proteome</keyword>
<dbReference type="Pfam" id="PF08843">
    <property type="entry name" value="AbiEii"/>
    <property type="match status" value="1"/>
</dbReference>
<keyword evidence="1" id="KW-0175">Coiled coil</keyword>
<protein>
    <submittedName>
        <fullName evidence="2">Nucleotidyltransferase AbiEii toxin of type IV toxin-antitoxin system</fullName>
    </submittedName>
</protein>
<dbReference type="Proteomes" id="UP000245489">
    <property type="component" value="Unassembled WGS sequence"/>
</dbReference>
<dbReference type="OrthoDB" id="42373at2"/>
<name>A0A316DGD3_9BACT</name>